<organism evidence="5">
    <name type="scientific">Trichodesmium erythraeum (strain IMS101)</name>
    <dbReference type="NCBI Taxonomy" id="203124"/>
    <lineage>
        <taxon>Bacteria</taxon>
        <taxon>Bacillati</taxon>
        <taxon>Cyanobacteriota</taxon>
        <taxon>Cyanophyceae</taxon>
        <taxon>Oscillatoriophycideae</taxon>
        <taxon>Oscillatoriales</taxon>
        <taxon>Microcoleaceae</taxon>
        <taxon>Trichodesmium</taxon>
    </lineage>
</organism>
<dbReference type="HOGENOM" id="CLU_1433911_0_0_3"/>
<reference evidence="5" key="1">
    <citation type="submission" date="2006-06" db="EMBL/GenBank/DDBJ databases">
        <title>Complete sequence of Trichodesmium erythraeum IMS101.</title>
        <authorList>
            <consortium name="US DOE Joint Genome Institute"/>
            <person name="Copeland A."/>
            <person name="Lucas S."/>
            <person name="Lapidus A."/>
            <person name="Barry K."/>
            <person name="Detter J.C."/>
            <person name="Glavina del Rio T."/>
            <person name="Hammon N."/>
            <person name="Israni S."/>
            <person name="Dalin E."/>
            <person name="Tice H."/>
            <person name="Pitluck S."/>
            <person name="Kiss H."/>
            <person name="Munk A.C."/>
            <person name="Brettin T."/>
            <person name="Bruce D."/>
            <person name="Han C."/>
            <person name="Tapia R."/>
            <person name="Gilna P."/>
            <person name="Schmutz J."/>
            <person name="Larimer F."/>
            <person name="Land M."/>
            <person name="Hauser L."/>
            <person name="Kyrpides N."/>
            <person name="Kim E."/>
            <person name="Richardson P."/>
        </authorList>
    </citation>
    <scope>NUCLEOTIDE SEQUENCE [LARGE SCALE GENOMIC DNA]</scope>
    <source>
        <strain evidence="5">IMS101</strain>
    </source>
</reference>
<name>Q10V06_TRIEI</name>
<dbReference type="KEGG" id="ter:Tery_5005"/>
<protein>
    <recommendedName>
        <fullName evidence="6">GPI inositol-deacylase</fullName>
    </recommendedName>
</protein>
<dbReference type="SUPFAM" id="SSF53474">
    <property type="entry name" value="alpha/beta-Hydrolases"/>
    <property type="match status" value="1"/>
</dbReference>
<gene>
    <name evidence="5" type="ordered locus">Tery_5005</name>
</gene>
<proteinExistence type="predicted"/>
<dbReference type="STRING" id="203124.Tery_5005"/>
<sequence>MDFWPFCLREYLQANEIAVNIRTFGYDAPRFGYVGEVMPHFDLVSNLWEYLDINDISNRPLILITHGMGGLVVKDLIRTAQNFDDKKAIIQQTQGIVFLSTPHQGSHLANLIDNFYSLTKTTVNVMQLRTYGPQLRDLNEWYQQNIEKLNIKTHVLYETKPMAGVVVVNWELLEPLLGKRLSTRAKTKC</sequence>
<dbReference type="AlphaFoldDB" id="Q10V06"/>
<keyword evidence="3" id="KW-0256">Endoplasmic reticulum</keyword>
<evidence type="ECO:0000256" key="1">
    <source>
        <dbReference type="ARBA" id="ARBA00004240"/>
    </source>
</evidence>
<evidence type="ECO:0000256" key="2">
    <source>
        <dbReference type="ARBA" id="ARBA00004370"/>
    </source>
</evidence>
<dbReference type="Gene3D" id="3.40.50.1820">
    <property type="entry name" value="alpha/beta hydrolase"/>
    <property type="match status" value="1"/>
</dbReference>
<evidence type="ECO:0000256" key="4">
    <source>
        <dbReference type="ARBA" id="ARBA00023136"/>
    </source>
</evidence>
<dbReference type="GO" id="GO:0016020">
    <property type="term" value="C:membrane"/>
    <property type="evidence" value="ECO:0007669"/>
    <property type="project" value="UniProtKB-SubCell"/>
</dbReference>
<keyword evidence="4" id="KW-0472">Membrane</keyword>
<evidence type="ECO:0000256" key="3">
    <source>
        <dbReference type="ARBA" id="ARBA00022824"/>
    </source>
</evidence>
<dbReference type="PANTHER" id="PTHR48182:SF2">
    <property type="entry name" value="PROTEIN SERAC1"/>
    <property type="match status" value="1"/>
</dbReference>
<dbReference type="InterPro" id="IPR052374">
    <property type="entry name" value="SERAC1"/>
</dbReference>
<accession>Q10V06</accession>
<dbReference type="InterPro" id="IPR029058">
    <property type="entry name" value="AB_hydrolase_fold"/>
</dbReference>
<dbReference type="eggNOG" id="COG1075">
    <property type="taxonomic scope" value="Bacteria"/>
</dbReference>
<comment type="subcellular location">
    <subcellularLocation>
        <location evidence="1">Endoplasmic reticulum</location>
    </subcellularLocation>
    <subcellularLocation>
        <location evidence="2">Membrane</location>
    </subcellularLocation>
</comment>
<evidence type="ECO:0000313" key="5">
    <source>
        <dbReference type="EMBL" id="ABG53918.1"/>
    </source>
</evidence>
<dbReference type="EMBL" id="CP000393">
    <property type="protein sequence ID" value="ABG53918.1"/>
    <property type="molecule type" value="Genomic_DNA"/>
</dbReference>
<evidence type="ECO:0008006" key="6">
    <source>
        <dbReference type="Google" id="ProtNLM"/>
    </source>
</evidence>
<dbReference type="PANTHER" id="PTHR48182">
    <property type="entry name" value="PROTEIN SERAC1"/>
    <property type="match status" value="1"/>
</dbReference>
<dbReference type="RefSeq" id="WP_011614212.1">
    <property type="nucleotide sequence ID" value="NC_008312.1"/>
</dbReference>